<dbReference type="PANTHER" id="PTHR15710">
    <property type="entry name" value="E3 UBIQUITIN-PROTEIN LIGASE PRAJA"/>
    <property type="match status" value="1"/>
</dbReference>
<evidence type="ECO:0000256" key="6">
    <source>
        <dbReference type="PROSITE-ProRule" id="PRU00175"/>
    </source>
</evidence>
<evidence type="ECO:0000256" key="2">
    <source>
        <dbReference type="ARBA" id="ARBA00012483"/>
    </source>
</evidence>
<dbReference type="PANTHER" id="PTHR15710:SF217">
    <property type="entry name" value="E3 UBIQUITIN-PROTEIN LIGASE RDUF2"/>
    <property type="match status" value="1"/>
</dbReference>
<comment type="catalytic activity">
    <reaction evidence="1">
        <text>S-ubiquitinyl-[E2 ubiquitin-conjugating enzyme]-L-cysteine + [acceptor protein]-L-lysine = [E2 ubiquitin-conjugating enzyme]-L-cysteine + N(6)-ubiquitinyl-[acceptor protein]-L-lysine.</text>
        <dbReference type="EC" id="2.3.2.27"/>
    </reaction>
</comment>
<organism evidence="8 9">
    <name type="scientific">Acacia crassicarpa</name>
    <name type="common">northern wattle</name>
    <dbReference type="NCBI Taxonomy" id="499986"/>
    <lineage>
        <taxon>Eukaryota</taxon>
        <taxon>Viridiplantae</taxon>
        <taxon>Streptophyta</taxon>
        <taxon>Embryophyta</taxon>
        <taxon>Tracheophyta</taxon>
        <taxon>Spermatophyta</taxon>
        <taxon>Magnoliopsida</taxon>
        <taxon>eudicotyledons</taxon>
        <taxon>Gunneridae</taxon>
        <taxon>Pentapetalae</taxon>
        <taxon>rosids</taxon>
        <taxon>fabids</taxon>
        <taxon>Fabales</taxon>
        <taxon>Fabaceae</taxon>
        <taxon>Caesalpinioideae</taxon>
        <taxon>mimosoid clade</taxon>
        <taxon>Acacieae</taxon>
        <taxon>Acacia</taxon>
    </lineage>
</organism>
<dbReference type="SMART" id="SM00744">
    <property type="entry name" value="RINGv"/>
    <property type="match status" value="1"/>
</dbReference>
<dbReference type="GO" id="GO:0005737">
    <property type="term" value="C:cytoplasm"/>
    <property type="evidence" value="ECO:0007669"/>
    <property type="project" value="TreeGrafter"/>
</dbReference>
<evidence type="ECO:0000313" key="8">
    <source>
        <dbReference type="EMBL" id="KAK4280049.1"/>
    </source>
</evidence>
<dbReference type="Proteomes" id="UP001293593">
    <property type="component" value="Unassembled WGS sequence"/>
</dbReference>
<dbReference type="InterPro" id="IPR001841">
    <property type="entry name" value="Znf_RING"/>
</dbReference>
<keyword evidence="4 6" id="KW-0863">Zinc-finger</keyword>
<gene>
    <name evidence="8" type="ORF">QN277_011724</name>
</gene>
<dbReference type="Pfam" id="PF13639">
    <property type="entry name" value="zf-RING_2"/>
    <property type="match status" value="1"/>
</dbReference>
<dbReference type="EMBL" id="JAWXYG010000002">
    <property type="protein sequence ID" value="KAK4280049.1"/>
    <property type="molecule type" value="Genomic_DNA"/>
</dbReference>
<dbReference type="GO" id="GO:0061630">
    <property type="term" value="F:ubiquitin protein ligase activity"/>
    <property type="evidence" value="ECO:0007669"/>
    <property type="project" value="UniProtKB-EC"/>
</dbReference>
<reference evidence="8" key="1">
    <citation type="submission" date="2023-10" db="EMBL/GenBank/DDBJ databases">
        <title>Chromosome-level genome of the transformable northern wattle, Acacia crassicarpa.</title>
        <authorList>
            <person name="Massaro I."/>
            <person name="Sinha N.R."/>
            <person name="Poethig S."/>
            <person name="Leichty A.R."/>
        </authorList>
    </citation>
    <scope>NUCLEOTIDE SEQUENCE</scope>
    <source>
        <strain evidence="8">Acra3RX</strain>
        <tissue evidence="8">Leaf</tissue>
    </source>
</reference>
<dbReference type="InterPro" id="IPR011016">
    <property type="entry name" value="Znf_RING-CH"/>
</dbReference>
<dbReference type="GO" id="GO:0016567">
    <property type="term" value="P:protein ubiquitination"/>
    <property type="evidence" value="ECO:0007669"/>
    <property type="project" value="TreeGrafter"/>
</dbReference>
<evidence type="ECO:0000313" key="9">
    <source>
        <dbReference type="Proteomes" id="UP001293593"/>
    </source>
</evidence>
<keyword evidence="9" id="KW-1185">Reference proteome</keyword>
<keyword evidence="5" id="KW-0862">Zinc</keyword>
<name>A0AAE1MZT0_9FABA</name>
<keyword evidence="3" id="KW-0479">Metal-binding</keyword>
<dbReference type="SMART" id="SM00184">
    <property type="entry name" value="RING"/>
    <property type="match status" value="1"/>
</dbReference>
<dbReference type="InterPro" id="IPR013083">
    <property type="entry name" value="Znf_RING/FYVE/PHD"/>
</dbReference>
<dbReference type="PROSITE" id="PS50089">
    <property type="entry name" value="ZF_RING_2"/>
    <property type="match status" value="1"/>
</dbReference>
<dbReference type="AlphaFoldDB" id="A0AAE1MZT0"/>
<proteinExistence type="predicted"/>
<protein>
    <recommendedName>
        <fullName evidence="2">RING-type E3 ubiquitin transferase</fullName>
        <ecNumber evidence="2">2.3.2.27</ecNumber>
    </recommendedName>
</protein>
<dbReference type="Gene3D" id="3.30.40.10">
    <property type="entry name" value="Zinc/RING finger domain, C3HC4 (zinc finger)"/>
    <property type="match status" value="1"/>
</dbReference>
<feature type="domain" description="RING-type" evidence="7">
    <location>
        <begin position="216"/>
        <end position="258"/>
    </location>
</feature>
<evidence type="ECO:0000259" key="7">
    <source>
        <dbReference type="PROSITE" id="PS50089"/>
    </source>
</evidence>
<evidence type="ECO:0000256" key="3">
    <source>
        <dbReference type="ARBA" id="ARBA00022723"/>
    </source>
</evidence>
<evidence type="ECO:0000256" key="4">
    <source>
        <dbReference type="ARBA" id="ARBA00022771"/>
    </source>
</evidence>
<dbReference type="SUPFAM" id="SSF57850">
    <property type="entry name" value="RING/U-box"/>
    <property type="match status" value="1"/>
</dbReference>
<comment type="caution">
    <text evidence="8">The sequence shown here is derived from an EMBL/GenBank/DDBJ whole genome shotgun (WGS) entry which is preliminary data.</text>
</comment>
<dbReference type="GO" id="GO:0008270">
    <property type="term" value="F:zinc ion binding"/>
    <property type="evidence" value="ECO:0007669"/>
    <property type="project" value="UniProtKB-KW"/>
</dbReference>
<sequence>MASPHITPLEHLIEEETSPPISNLEETIEEDSFYIRFTVEEHGSMGSSPDDTENLLMIKIFDVFESPFIIPCSEVLQNVPEFLHNTVSDYLSERDLQSLAFEITSSYQRVQYATGETTPPHRLIPLNVHFNVDSAFGQYAPLFYVLEHPVLQHASPYEDHHQDMIDNVNDDSELTEIFEAIDQSMQQLSLVPASEEAMASLKKIKMPHEEIKADICSICLENFDDGGADVSATPCDHFYHNICIVKWLETSHTCPLCRYQMSTI</sequence>
<dbReference type="EC" id="2.3.2.27" evidence="2"/>
<evidence type="ECO:0000256" key="5">
    <source>
        <dbReference type="ARBA" id="ARBA00022833"/>
    </source>
</evidence>
<dbReference type="CDD" id="cd16454">
    <property type="entry name" value="RING-H2_PA-TM-RING"/>
    <property type="match status" value="1"/>
</dbReference>
<evidence type="ECO:0000256" key="1">
    <source>
        <dbReference type="ARBA" id="ARBA00000900"/>
    </source>
</evidence>
<accession>A0AAE1MZT0</accession>